<reference evidence="2" key="1">
    <citation type="submission" date="2021-01" db="EMBL/GenBank/DDBJ databases">
        <title>Whole genome shotgun sequence of Planosporangium flavigriseum NBRC 105377.</title>
        <authorList>
            <person name="Komaki H."/>
            <person name="Tamura T."/>
        </authorList>
    </citation>
    <scope>NUCLEOTIDE SEQUENCE</scope>
    <source>
        <strain evidence="2">NBRC 105377</strain>
    </source>
</reference>
<organism evidence="2 3">
    <name type="scientific">Planosporangium flavigriseum</name>
    <dbReference type="NCBI Taxonomy" id="373681"/>
    <lineage>
        <taxon>Bacteria</taxon>
        <taxon>Bacillati</taxon>
        <taxon>Actinomycetota</taxon>
        <taxon>Actinomycetes</taxon>
        <taxon>Micromonosporales</taxon>
        <taxon>Micromonosporaceae</taxon>
        <taxon>Planosporangium</taxon>
    </lineage>
</organism>
<proteinExistence type="predicted"/>
<dbReference type="PANTHER" id="PTHR22642">
    <property type="entry name" value="IMIDAZOLONEPROPIONASE"/>
    <property type="match status" value="1"/>
</dbReference>
<keyword evidence="3" id="KW-1185">Reference proteome</keyword>
<accession>A0A8J3LUJ3</accession>
<sequence>MRREQGTVAIAGRVISMAGATDAEAVLITDGTVEAVGDRGILTQAEHRGIPIHDFGDRVVLPGFVDPHIHLEHLATGRARGVDCRVPGCRSIADVLERLFEALPTAEANGGWLIGYGNLFFDLKLADRRLPTGAELDSVSRTVPIVLHCGGHVSVLNTRALELAKVERFLHGAPGLWGSPVVEVDRSGRPTGLVAEINNSLPLPALDPESLRKELASTYFDWFTTYGVTTFGEMVDSQSSVEHLDALISNGQIPARGALYPMAPSMLPIEQAAGWAADYRSAAGSDWLSARGVKMFSDGGYSARNAAAKTPYVDEHSLRPGSMGRLNLTHPRLVQAVRLTREHGVQLAVHANGERAQDEVVSAVLSAGVDYDGPLIRIEHAGNFVSDRSRLSSWRQANILPSLQPEFLYNFIGDFLPVVLGGGGTKGRMPLRTLLEEGIVPAASSDVAIGAEDELSNPLFSIWCCVERKSFFGRTIEISERLTVSEALRLHTIEAARALGQEDRLGSLEPGKLGDVVVLDRDPRTVPSEEIRDVLVDAVYVAGQQVHAREKVGS</sequence>
<name>A0A8J3LUJ3_9ACTN</name>
<gene>
    <name evidence="2" type="ORF">Pfl04_19440</name>
</gene>
<evidence type="ECO:0000313" key="3">
    <source>
        <dbReference type="Proteomes" id="UP000653674"/>
    </source>
</evidence>
<protein>
    <recommendedName>
        <fullName evidence="1">Amidohydrolase 3 domain-containing protein</fullName>
    </recommendedName>
</protein>
<dbReference type="Proteomes" id="UP000653674">
    <property type="component" value="Unassembled WGS sequence"/>
</dbReference>
<dbReference type="GO" id="GO:0016810">
    <property type="term" value="F:hydrolase activity, acting on carbon-nitrogen (but not peptide) bonds"/>
    <property type="evidence" value="ECO:0007669"/>
    <property type="project" value="InterPro"/>
</dbReference>
<dbReference type="EMBL" id="BONU01000010">
    <property type="protein sequence ID" value="GIG73540.1"/>
    <property type="molecule type" value="Genomic_DNA"/>
</dbReference>
<dbReference type="RefSeq" id="WP_168077533.1">
    <property type="nucleotide sequence ID" value="NZ_BAAAQJ010000003.1"/>
</dbReference>
<dbReference type="Gene3D" id="3.10.310.70">
    <property type="match status" value="1"/>
</dbReference>
<dbReference type="Gene3D" id="3.20.20.140">
    <property type="entry name" value="Metal-dependent hydrolases"/>
    <property type="match status" value="1"/>
</dbReference>
<dbReference type="Pfam" id="PF07969">
    <property type="entry name" value="Amidohydro_3"/>
    <property type="match status" value="1"/>
</dbReference>
<dbReference type="InterPro" id="IPR032466">
    <property type="entry name" value="Metal_Hydrolase"/>
</dbReference>
<feature type="domain" description="Amidohydrolase 3" evidence="1">
    <location>
        <begin position="54"/>
        <end position="547"/>
    </location>
</feature>
<dbReference type="InterPro" id="IPR011059">
    <property type="entry name" value="Metal-dep_hydrolase_composite"/>
</dbReference>
<dbReference type="AlphaFoldDB" id="A0A8J3LUJ3"/>
<evidence type="ECO:0000259" key="1">
    <source>
        <dbReference type="Pfam" id="PF07969"/>
    </source>
</evidence>
<dbReference type="PANTHER" id="PTHR22642:SF2">
    <property type="entry name" value="PROTEIN LONG AFTER FAR-RED 3"/>
    <property type="match status" value="1"/>
</dbReference>
<dbReference type="Gene3D" id="2.30.40.10">
    <property type="entry name" value="Urease, subunit C, domain 1"/>
    <property type="match status" value="1"/>
</dbReference>
<dbReference type="SUPFAM" id="SSF51556">
    <property type="entry name" value="Metallo-dependent hydrolases"/>
    <property type="match status" value="1"/>
</dbReference>
<dbReference type="SUPFAM" id="SSF51338">
    <property type="entry name" value="Composite domain of metallo-dependent hydrolases"/>
    <property type="match status" value="1"/>
</dbReference>
<dbReference type="InterPro" id="IPR013108">
    <property type="entry name" value="Amidohydro_3"/>
</dbReference>
<evidence type="ECO:0000313" key="2">
    <source>
        <dbReference type="EMBL" id="GIG73540.1"/>
    </source>
</evidence>
<comment type="caution">
    <text evidence="2">The sequence shown here is derived from an EMBL/GenBank/DDBJ whole genome shotgun (WGS) entry which is preliminary data.</text>
</comment>